<dbReference type="OrthoDB" id="126890at2759"/>
<organism evidence="2 3">
    <name type="scientific">Phytophthora fragariaefolia</name>
    <dbReference type="NCBI Taxonomy" id="1490495"/>
    <lineage>
        <taxon>Eukaryota</taxon>
        <taxon>Sar</taxon>
        <taxon>Stramenopiles</taxon>
        <taxon>Oomycota</taxon>
        <taxon>Peronosporomycetes</taxon>
        <taxon>Peronosporales</taxon>
        <taxon>Peronosporaceae</taxon>
        <taxon>Phytophthora</taxon>
    </lineage>
</organism>
<sequence length="405" mass="45470">MVTRTAQIFGFVLFIMAQAATLVIYPVYLVLFNAVANTKFELPVLFLLPIIKLIMKNVIAESIGYMEDMLPESVLLTVDFFNAVYMATCMQQISSTTTVITIVTVDIIRTTLTIQSIYGTASNLHRQVNREMRWGDKKLKILQVGCAKCENVDNIARQDLSKIQLRSCLPHKLSSAGKAELARLEKFPFKPAGKIHLRRLSSLATLSIHNVDATTAYLNERSLSLRRVSFRRTSAKVLAGAQMNTIPVRPSQQRSVSRRSSINSLHPRNSSHILHITLTILFRSECLVLTEYLGSFVPICYAAFVCVMIRLPSVQYHKELDGITPVTVQHTVQSVFTYGALEIVSFLALLAVIQRTIGLRALHHLAFVLETQASLVQSKLTVWMLLTLTFRVAHYGMFAKLINRS</sequence>
<keyword evidence="1" id="KW-0472">Membrane</keyword>
<reference evidence="2" key="1">
    <citation type="submission" date="2023-04" db="EMBL/GenBank/DDBJ databases">
        <title>Phytophthora fragariaefolia NBRC 109709.</title>
        <authorList>
            <person name="Ichikawa N."/>
            <person name="Sato H."/>
            <person name="Tonouchi N."/>
        </authorList>
    </citation>
    <scope>NUCLEOTIDE SEQUENCE</scope>
    <source>
        <strain evidence="2">NBRC 109709</strain>
    </source>
</reference>
<dbReference type="EMBL" id="BSXT01007511">
    <property type="protein sequence ID" value="GMF63846.1"/>
    <property type="molecule type" value="Genomic_DNA"/>
</dbReference>
<keyword evidence="1" id="KW-0812">Transmembrane</keyword>
<keyword evidence="3" id="KW-1185">Reference proteome</keyword>
<feature type="transmembrane region" description="Helical" evidence="1">
    <location>
        <begin position="292"/>
        <end position="311"/>
    </location>
</feature>
<name>A0A9W7D836_9STRA</name>
<evidence type="ECO:0000313" key="2">
    <source>
        <dbReference type="EMBL" id="GMF63846.1"/>
    </source>
</evidence>
<feature type="transmembrane region" description="Helical" evidence="1">
    <location>
        <begin position="331"/>
        <end position="353"/>
    </location>
</feature>
<proteinExistence type="predicted"/>
<comment type="caution">
    <text evidence="2">The sequence shown here is derived from an EMBL/GenBank/DDBJ whole genome shotgun (WGS) entry which is preliminary data.</text>
</comment>
<accession>A0A9W7D836</accession>
<protein>
    <submittedName>
        <fullName evidence="2">Unnamed protein product</fullName>
    </submittedName>
</protein>
<dbReference type="AlphaFoldDB" id="A0A9W7D836"/>
<evidence type="ECO:0000313" key="3">
    <source>
        <dbReference type="Proteomes" id="UP001165121"/>
    </source>
</evidence>
<dbReference type="Proteomes" id="UP001165121">
    <property type="component" value="Unassembled WGS sequence"/>
</dbReference>
<evidence type="ECO:0000256" key="1">
    <source>
        <dbReference type="SAM" id="Phobius"/>
    </source>
</evidence>
<keyword evidence="1" id="KW-1133">Transmembrane helix</keyword>
<feature type="transmembrane region" description="Helical" evidence="1">
    <location>
        <begin position="7"/>
        <end position="28"/>
    </location>
</feature>
<gene>
    <name evidence="2" type="ORF">Pfra01_002784700</name>
</gene>
<feature type="transmembrane region" description="Helical" evidence="1">
    <location>
        <begin position="40"/>
        <end position="59"/>
    </location>
</feature>